<reference evidence="2" key="1">
    <citation type="submission" date="2016-10" db="EMBL/GenBank/DDBJ databases">
        <authorList>
            <person name="Varghese N."/>
            <person name="Submissions S."/>
        </authorList>
    </citation>
    <scope>NUCLEOTIDE SEQUENCE [LARGE SCALE GENOMIC DNA]</scope>
    <source>
        <strain evidence="2">CPCC 202695</strain>
    </source>
</reference>
<dbReference type="RefSeq" id="WP_092670604.1">
    <property type="nucleotide sequence ID" value="NZ_BMDN01000008.1"/>
</dbReference>
<dbReference type="Proteomes" id="UP000199482">
    <property type="component" value="Chromosome I"/>
</dbReference>
<dbReference type="AlphaFoldDB" id="A0A1H1T2S5"/>
<dbReference type="STRING" id="589382.SAMN04489721_1500"/>
<protein>
    <recommendedName>
        <fullName evidence="3">Transcriptional regulator, AbiEi antitoxin, Type IV TA system</fullName>
    </recommendedName>
</protein>
<evidence type="ECO:0000313" key="1">
    <source>
        <dbReference type="EMBL" id="SDS54547.1"/>
    </source>
</evidence>
<accession>A0A1H1T2S5</accession>
<evidence type="ECO:0008006" key="3">
    <source>
        <dbReference type="Google" id="ProtNLM"/>
    </source>
</evidence>
<dbReference type="EMBL" id="LT629755">
    <property type="protein sequence ID" value="SDS54547.1"/>
    <property type="molecule type" value="Genomic_DNA"/>
</dbReference>
<name>A0A1H1T2S5_9MICO</name>
<sequence length="146" mass="16084">MKYARDVAALGGIARRSDLRRMGLDDQMVRILVAYGDLIRVRQAWYALPGTQIDAMQACRIGGRLACASALRFHGEPIADDGVLHVEMPANATARELERGLGTVRLHWSRHPSAGNRAVVDVRAARRQWERCDPRSGAASAHTDTL</sequence>
<gene>
    <name evidence="1" type="ORF">SAMN04489721_1500</name>
</gene>
<organism evidence="1 2">
    <name type="scientific">Agromyces flavus</name>
    <dbReference type="NCBI Taxonomy" id="589382"/>
    <lineage>
        <taxon>Bacteria</taxon>
        <taxon>Bacillati</taxon>
        <taxon>Actinomycetota</taxon>
        <taxon>Actinomycetes</taxon>
        <taxon>Micrococcales</taxon>
        <taxon>Microbacteriaceae</taxon>
        <taxon>Agromyces</taxon>
    </lineage>
</organism>
<proteinExistence type="predicted"/>
<evidence type="ECO:0000313" key="2">
    <source>
        <dbReference type="Proteomes" id="UP000199482"/>
    </source>
</evidence>